<dbReference type="PANTHER" id="PTHR45797:SF3">
    <property type="entry name" value="TRANSCRIPTIONAL REGULATOR ATRX HOMOLOG"/>
    <property type="match status" value="1"/>
</dbReference>
<evidence type="ECO:0000256" key="3">
    <source>
        <dbReference type="ARBA" id="ARBA00007025"/>
    </source>
</evidence>
<dbReference type="Proteomes" id="UP001158576">
    <property type="component" value="Chromosome PAR"/>
</dbReference>
<dbReference type="InterPro" id="IPR044574">
    <property type="entry name" value="ARIP4-like"/>
</dbReference>
<dbReference type="InterPro" id="IPR025766">
    <property type="entry name" value="ADD"/>
</dbReference>
<feature type="compositionally biased region" description="Acidic residues" evidence="16">
    <location>
        <begin position="458"/>
        <end position="471"/>
    </location>
</feature>
<dbReference type="EMBL" id="OU015568">
    <property type="protein sequence ID" value="CAG5088276.1"/>
    <property type="molecule type" value="Genomic_DNA"/>
</dbReference>
<dbReference type="PROSITE" id="PS51533">
    <property type="entry name" value="ADD"/>
    <property type="match status" value="1"/>
</dbReference>
<evidence type="ECO:0000256" key="6">
    <source>
        <dbReference type="ARBA" id="ARBA00022741"/>
    </source>
</evidence>
<evidence type="ECO:0000259" key="18">
    <source>
        <dbReference type="PROSITE" id="PS51194"/>
    </source>
</evidence>
<reference evidence="20 21" key="1">
    <citation type="submission" date="2021-04" db="EMBL/GenBank/DDBJ databases">
        <authorList>
            <person name="Bliznina A."/>
        </authorList>
    </citation>
    <scope>NUCLEOTIDE SEQUENCE [LARGE SCALE GENOMIC DNA]</scope>
</reference>
<feature type="region of interest" description="Disordered" evidence="16">
    <location>
        <begin position="157"/>
        <end position="193"/>
    </location>
</feature>
<keyword evidence="21" id="KW-1185">Reference proteome</keyword>
<keyword evidence="10" id="KW-0862">Zinc</keyword>
<protein>
    <recommendedName>
        <fullName evidence="15">ATP-dependent helicase ATRX</fullName>
    </recommendedName>
</protein>
<dbReference type="InterPro" id="IPR049730">
    <property type="entry name" value="SNF2/RAD54-like_C"/>
</dbReference>
<feature type="domain" description="Helicase ATP-binding" evidence="17">
    <location>
        <begin position="723"/>
        <end position="909"/>
    </location>
</feature>
<dbReference type="Gene3D" id="3.30.40.10">
    <property type="entry name" value="Zinc/RING finger domain, C3HC4 (zinc finger)"/>
    <property type="match status" value="1"/>
</dbReference>
<feature type="region of interest" description="Disordered" evidence="16">
    <location>
        <begin position="1031"/>
        <end position="1083"/>
    </location>
</feature>
<dbReference type="SMART" id="SM00487">
    <property type="entry name" value="DEXDc"/>
    <property type="match status" value="1"/>
</dbReference>
<dbReference type="PROSITE" id="PS51194">
    <property type="entry name" value="HELICASE_CTER"/>
    <property type="match status" value="1"/>
</dbReference>
<evidence type="ECO:0000256" key="12">
    <source>
        <dbReference type="ARBA" id="ARBA00022895"/>
    </source>
</evidence>
<keyword evidence="6" id="KW-0547">Nucleotide-binding</keyword>
<feature type="compositionally biased region" description="Acidic residues" evidence="16">
    <location>
        <begin position="1050"/>
        <end position="1072"/>
    </location>
</feature>
<evidence type="ECO:0000256" key="13">
    <source>
        <dbReference type="ARBA" id="ARBA00023125"/>
    </source>
</evidence>
<feature type="domain" description="Helicase C-terminal" evidence="18">
    <location>
        <begin position="1211"/>
        <end position="1404"/>
    </location>
</feature>
<evidence type="ECO:0000256" key="5">
    <source>
        <dbReference type="ARBA" id="ARBA00022723"/>
    </source>
</evidence>
<sequence length="1625" mass="186986">MEFKENHKPWAWVFDAKICCTVCGEQINVFGRWHEHPRLKVIQCSPCNKFYNQGRWTTDEDGYYEHCRWCGEGGDLLGCDDCVESFCKKCIKRNFGRAETQMIEAAKWKCFCCDPKPLRKLLDDCRRVVDARRQREEFLLEEEKRLKRKKLEKEEKFRREKAEQKLSTKSISPVPAPTDELLNGNSQNSGESTDLEEIDEKMHILLKRLQLKLNDPDKSFEQKEKARTTINTIHKSIQTIKKSTESASKSWPAQETQATVISSGSSEGEEVESEAESGDELFAMTKKRRKGSAHEGVGKLRTETSSDEYSDEESAKKIKEERKRENEKRAEKARIRREAIAKQEAEKEAAEEEQRKRNLERIRMRKAESALNQENLKNARNARKVSPKPQNNSSIVELSDSDEKMSPQPAQGNDDSENSGAEENGDAGSSDEDLEFLPDENNVAENGAENGAASSQGSDDENMEADIDEDEIQKKRSPKPKRSEKAKEVIDLDSSPERMEDDSQENDAEEEDDDEPANRRKKRDRLLEDEKILSSDEEFINSIKGKGKKKRKLSTQEEDQQRKRNKISSSAEESSDEEMEISKKSKRRRRKNLDSSDGEDGSDKENIEEEDGEGSGKKKKKKEKAKSRKIMTDEKLSEETKAAEKAEKERKIRLAKIREERQTVNPGESFETSDWSGVLNKTPKIEVDPELKAHLKTHQIDGVQFMWDCTIESVTQKGNEFVLGSNARGHGCILAHCMGLGKTLQSIALMHTLYIHEFLKLNHYLVLAPLNVCENWAIEVDKWTGSLERPLGCWNLQSSSDYHERLDMCKEWDAEGGVLVLGYSLFRMLATGANMNRKVKRLIPKFKEFLLKTPDLIVADEGHQLKNSESAISKATKQIHTHRRVVLTGTPMQNNLDEYHCMVDFVRPNLLGTNKEFRNRFANPIRNGEHIDASQFDVNLMKKRAFILAKSLDGVVQRKDYSYMCQHLPPKHEYVLSLQLTETQIKLYEYYLKNKSTALVSGGKVSGRGLFGDFQTFLLINNHPRCLLQQTEQQEDRADREELNRFVTDDTSEEESDAEDFNADNLDDDDKEVVDTPDPKDEDELRELSGMKIRQYVIAKAGGYHHCNSSDPRDLLRRAIELFRKEIDPDNEYLEEEIKFLKRDKLKELILRKGGTDADVTGKSKTDLRNFAAHLHRKSVMPPPDRVWYEQVMNDTNENTFDWDKAELSIKINALIEIINISHHLGDKLIVFSQSVITLDTIESFLHESTVTTGFNLDDESPKMPLFVGNQKWYKNIDYFRIDGSVTAAKRTTYIESFNDPEDDRARLFLVSTKAGGIGTNLVGANRVIIFDSSWNPAHDVQSLFRVYRFGQTKSVFVYRFVGHGTMEEKIYERQVNKSSLGLRVVDEQQVDRHYSADQLKDLYKFVPKPEGERERLALPKDDLLKEMITHDKTKDWILKYHEHDSLLEHKPEENLTKEEIDRAWEEYENEKKGIFTHRYNPSVHFNPTQSVFANTHNDSLIESENWLMGLSNPTLTALVKVGEEIFGEKYNSFFANRYQPKVPEMMKLLLSYNPNTPYIDAYQNSVRLVGVVQQMLGNEETMYQEGFAIYQQLLKRYEALKNGLGQSASAKVPIKIAPRAYFNK</sequence>
<dbReference type="Gene3D" id="3.40.50.300">
    <property type="entry name" value="P-loop containing nucleotide triphosphate hydrolases"/>
    <property type="match status" value="2"/>
</dbReference>
<dbReference type="InterPro" id="IPR013083">
    <property type="entry name" value="Znf_RING/FYVE/PHD"/>
</dbReference>
<evidence type="ECO:0000256" key="16">
    <source>
        <dbReference type="SAM" id="MobiDB-lite"/>
    </source>
</evidence>
<dbReference type="SUPFAM" id="SSF52540">
    <property type="entry name" value="P-loop containing nucleoside triphosphate hydrolases"/>
    <property type="match status" value="2"/>
</dbReference>
<feature type="compositionally biased region" description="Basic and acidic residues" evidence="16">
    <location>
        <begin position="292"/>
        <end position="304"/>
    </location>
</feature>
<feature type="compositionally biased region" description="Basic and acidic residues" evidence="16">
    <location>
        <begin position="630"/>
        <end position="642"/>
    </location>
</feature>
<feature type="compositionally biased region" description="Acidic residues" evidence="16">
    <location>
        <begin position="267"/>
        <end position="279"/>
    </location>
</feature>
<dbReference type="CDD" id="cd11726">
    <property type="entry name" value="ADDz_ATRX"/>
    <property type="match status" value="1"/>
</dbReference>
<evidence type="ECO:0000313" key="21">
    <source>
        <dbReference type="Proteomes" id="UP001158576"/>
    </source>
</evidence>
<dbReference type="Pfam" id="PF00271">
    <property type="entry name" value="Helicase_C"/>
    <property type="match status" value="1"/>
</dbReference>
<feature type="compositionally biased region" description="Low complexity" evidence="16">
    <location>
        <begin position="440"/>
        <end position="453"/>
    </location>
</feature>
<evidence type="ECO:0000256" key="15">
    <source>
        <dbReference type="ARBA" id="ARBA00031106"/>
    </source>
</evidence>
<evidence type="ECO:0000256" key="2">
    <source>
        <dbReference type="ARBA" id="ARBA00004574"/>
    </source>
</evidence>
<comment type="subcellular location">
    <subcellularLocation>
        <location evidence="2">Chromosome</location>
        <location evidence="2">Telomere</location>
    </subcellularLocation>
    <subcellularLocation>
        <location evidence="1">Nucleus</location>
    </subcellularLocation>
</comment>
<keyword evidence="7" id="KW-0863">Zinc-finger</keyword>
<evidence type="ECO:0000256" key="11">
    <source>
        <dbReference type="ARBA" id="ARBA00022840"/>
    </source>
</evidence>
<feature type="compositionally biased region" description="Acidic residues" evidence="16">
    <location>
        <begin position="596"/>
        <end position="613"/>
    </location>
</feature>
<keyword evidence="12" id="KW-0779">Telomere</keyword>
<evidence type="ECO:0000256" key="8">
    <source>
        <dbReference type="ARBA" id="ARBA00022801"/>
    </source>
</evidence>
<feature type="compositionally biased region" description="Basic and acidic residues" evidence="16">
    <location>
        <begin position="481"/>
        <end position="498"/>
    </location>
</feature>
<dbReference type="CDD" id="cd18007">
    <property type="entry name" value="DEXHc_ATRX-like"/>
    <property type="match status" value="1"/>
</dbReference>
<proteinExistence type="inferred from homology"/>
<dbReference type="Gene3D" id="3.40.50.10810">
    <property type="entry name" value="Tandem AAA-ATPase domain"/>
    <property type="match status" value="1"/>
</dbReference>
<evidence type="ECO:0000256" key="1">
    <source>
        <dbReference type="ARBA" id="ARBA00004123"/>
    </source>
</evidence>
<organism evidence="20 21">
    <name type="scientific">Oikopleura dioica</name>
    <name type="common">Tunicate</name>
    <dbReference type="NCBI Taxonomy" id="34765"/>
    <lineage>
        <taxon>Eukaryota</taxon>
        <taxon>Metazoa</taxon>
        <taxon>Chordata</taxon>
        <taxon>Tunicata</taxon>
        <taxon>Appendicularia</taxon>
        <taxon>Copelata</taxon>
        <taxon>Oikopleuridae</taxon>
        <taxon>Oikopleura</taxon>
    </lineage>
</organism>
<keyword evidence="5" id="KW-0479">Metal-binding</keyword>
<feature type="compositionally biased region" description="Basic residues" evidence="16">
    <location>
        <begin position="617"/>
        <end position="629"/>
    </location>
</feature>
<dbReference type="Pfam" id="PF00176">
    <property type="entry name" value="SNF2-rel_dom"/>
    <property type="match status" value="1"/>
</dbReference>
<dbReference type="PANTHER" id="PTHR45797">
    <property type="entry name" value="RAD54-LIKE"/>
    <property type="match status" value="1"/>
</dbReference>
<dbReference type="SUPFAM" id="SSF57903">
    <property type="entry name" value="FYVE/PHD zinc finger"/>
    <property type="match status" value="1"/>
</dbReference>
<dbReference type="SMART" id="SM00490">
    <property type="entry name" value="HELICc"/>
    <property type="match status" value="1"/>
</dbReference>
<keyword evidence="8" id="KW-0378">Hydrolase</keyword>
<dbReference type="CDD" id="cd18793">
    <property type="entry name" value="SF2_C_SNF"/>
    <property type="match status" value="1"/>
</dbReference>
<dbReference type="Pfam" id="PF17981">
    <property type="entry name" value="ADD_ATRX"/>
    <property type="match status" value="1"/>
</dbReference>
<dbReference type="InterPro" id="IPR001650">
    <property type="entry name" value="Helicase_C-like"/>
</dbReference>
<evidence type="ECO:0000256" key="10">
    <source>
        <dbReference type="ARBA" id="ARBA00022833"/>
    </source>
</evidence>
<feature type="compositionally biased region" description="Basic and acidic residues" evidence="16">
    <location>
        <begin position="157"/>
        <end position="166"/>
    </location>
</feature>
<feature type="compositionally biased region" description="Polar residues" evidence="16">
    <location>
        <begin position="408"/>
        <end position="421"/>
    </location>
</feature>
<accession>A0ABN7RXZ1</accession>
<evidence type="ECO:0000256" key="7">
    <source>
        <dbReference type="ARBA" id="ARBA00022771"/>
    </source>
</evidence>
<feature type="compositionally biased region" description="Basic and acidic residues" evidence="16">
    <location>
        <begin position="1034"/>
        <end position="1048"/>
    </location>
</feature>
<feature type="compositionally biased region" description="Polar residues" evidence="16">
    <location>
        <begin position="183"/>
        <end position="192"/>
    </location>
</feature>
<keyword evidence="4" id="KW-0158">Chromosome</keyword>
<gene>
    <name evidence="20" type="ORF">OKIOD_LOCUS3354</name>
</gene>
<keyword evidence="13" id="KW-0238">DNA-binding</keyword>
<keyword evidence="11" id="KW-0067">ATP-binding</keyword>
<dbReference type="InterPro" id="IPR011011">
    <property type="entry name" value="Znf_FYVE_PHD"/>
</dbReference>
<dbReference type="InterPro" id="IPR000330">
    <property type="entry name" value="SNF2_N"/>
</dbReference>
<feature type="compositionally biased region" description="Polar residues" evidence="16">
    <location>
        <begin position="244"/>
        <end position="261"/>
    </location>
</feature>
<dbReference type="PROSITE" id="PS51192">
    <property type="entry name" value="HELICASE_ATP_BIND_1"/>
    <property type="match status" value="1"/>
</dbReference>
<dbReference type="InterPro" id="IPR014001">
    <property type="entry name" value="Helicase_ATP-bd"/>
</dbReference>
<feature type="compositionally biased region" description="Basic and acidic residues" evidence="16">
    <location>
        <begin position="525"/>
        <end position="534"/>
    </location>
</feature>
<dbReference type="InterPro" id="IPR038718">
    <property type="entry name" value="SNF2-like_sf"/>
</dbReference>
<evidence type="ECO:0000256" key="9">
    <source>
        <dbReference type="ARBA" id="ARBA00022806"/>
    </source>
</evidence>
<dbReference type="InterPro" id="IPR027417">
    <property type="entry name" value="P-loop_NTPase"/>
</dbReference>
<evidence type="ECO:0000259" key="19">
    <source>
        <dbReference type="PROSITE" id="PS51533"/>
    </source>
</evidence>
<dbReference type="InterPro" id="IPR041430">
    <property type="entry name" value="ADD_ATRX"/>
</dbReference>
<feature type="region of interest" description="Disordered" evidence="16">
    <location>
        <begin position="244"/>
        <end position="642"/>
    </location>
</feature>
<comment type="similarity">
    <text evidence="3">Belongs to the SNF2/RAD54 helicase family.</text>
</comment>
<feature type="compositionally biased region" description="Acidic residues" evidence="16">
    <location>
        <begin position="499"/>
        <end position="515"/>
    </location>
</feature>
<evidence type="ECO:0000256" key="4">
    <source>
        <dbReference type="ARBA" id="ARBA00022454"/>
    </source>
</evidence>
<name>A0ABN7RXZ1_OIKDI</name>
<keyword evidence="9" id="KW-0347">Helicase</keyword>
<feature type="compositionally biased region" description="Basic and acidic residues" evidence="16">
    <location>
        <begin position="313"/>
        <end position="368"/>
    </location>
</feature>
<feature type="compositionally biased region" description="Acidic residues" evidence="16">
    <location>
        <begin position="423"/>
        <end position="438"/>
    </location>
</feature>
<evidence type="ECO:0000259" key="17">
    <source>
        <dbReference type="PROSITE" id="PS51192"/>
    </source>
</evidence>
<evidence type="ECO:0000313" key="20">
    <source>
        <dbReference type="EMBL" id="CAG5088276.1"/>
    </source>
</evidence>
<feature type="domain" description="PHD-type" evidence="19">
    <location>
        <begin position="8"/>
        <end position="141"/>
    </location>
</feature>
<evidence type="ECO:0000256" key="14">
    <source>
        <dbReference type="ARBA" id="ARBA00023242"/>
    </source>
</evidence>
<keyword evidence="14" id="KW-0539">Nucleus</keyword>